<dbReference type="RefSeq" id="WP_053772768.1">
    <property type="nucleotide sequence ID" value="NZ_LIST01000006.1"/>
</dbReference>
<dbReference type="PATRIC" id="fig|1705389.3.peg.2075"/>
<dbReference type="InterPro" id="IPR050447">
    <property type="entry name" value="Erg6_SMT_methyltransf"/>
</dbReference>
<proteinExistence type="predicted"/>
<dbReference type="EMBL" id="LIST01000006">
    <property type="protein sequence ID" value="KOX95711.1"/>
    <property type="molecule type" value="Genomic_DNA"/>
</dbReference>
<dbReference type="SUPFAM" id="SSF53335">
    <property type="entry name" value="S-adenosyl-L-methionine-dependent methyltransferases"/>
    <property type="match status" value="1"/>
</dbReference>
<sequence>MVDKETVRRGYDRLAEAYAADRNETGRGREVLADFLGALPASARVLDAGCGQGTPVLSDLSASATATGLDVSRRQLELAADRVPDAALAQGDMVRLPFGDGAFDAVTAYHSLIHVPAEQHQAVVDEFARVLVDGGRLLCSEGPEPWHGENADWLDTGVEMQWDIAGAEATRRHLRTAGFVVERESRAGDSLAEGDDARWTFFTARLEG</sequence>
<organism evidence="3 4">
    <name type="scientific">Halorubrum tropicale</name>
    <dbReference type="NCBI Taxonomy" id="1765655"/>
    <lineage>
        <taxon>Archaea</taxon>
        <taxon>Methanobacteriati</taxon>
        <taxon>Methanobacteriota</taxon>
        <taxon>Stenosarchaea group</taxon>
        <taxon>Halobacteria</taxon>
        <taxon>Halobacteriales</taxon>
        <taxon>Haloferacaceae</taxon>
        <taxon>Halorubrum</taxon>
    </lineage>
</organism>
<evidence type="ECO:0000313" key="4">
    <source>
        <dbReference type="Proteomes" id="UP000037747"/>
    </source>
</evidence>
<dbReference type="PANTHER" id="PTHR44068:SF11">
    <property type="entry name" value="GERANYL DIPHOSPHATE 2-C-METHYLTRANSFERASE"/>
    <property type="match status" value="1"/>
</dbReference>
<dbReference type="Pfam" id="PF08241">
    <property type="entry name" value="Methyltransf_11"/>
    <property type="match status" value="1"/>
</dbReference>
<feature type="domain" description="Methyltransferase type 11" evidence="2">
    <location>
        <begin position="46"/>
        <end position="139"/>
    </location>
</feature>
<dbReference type="OrthoDB" id="8915at2157"/>
<dbReference type="STRING" id="1765655.AMR74_14525"/>
<dbReference type="Gene3D" id="3.40.50.150">
    <property type="entry name" value="Vaccinia Virus protein VP39"/>
    <property type="match status" value="1"/>
</dbReference>
<evidence type="ECO:0000313" key="3">
    <source>
        <dbReference type="EMBL" id="KOX95711.1"/>
    </source>
</evidence>
<dbReference type="Proteomes" id="UP000037747">
    <property type="component" value="Unassembled WGS sequence"/>
</dbReference>
<dbReference type="GO" id="GO:0008757">
    <property type="term" value="F:S-adenosylmethionine-dependent methyltransferase activity"/>
    <property type="evidence" value="ECO:0007669"/>
    <property type="project" value="InterPro"/>
</dbReference>
<gene>
    <name evidence="3" type="ORF">AMR74_14525</name>
</gene>
<evidence type="ECO:0000259" key="2">
    <source>
        <dbReference type="Pfam" id="PF08241"/>
    </source>
</evidence>
<reference evidence="3 4" key="1">
    <citation type="submission" date="2015-08" db="EMBL/GenBank/DDBJ databases">
        <title>Genomes of Isolates from Cabo Rojo, PR.</title>
        <authorList>
            <person name="Sanchez-Nieves R.L."/>
            <person name="Montalvo-Rodriguez R."/>
        </authorList>
    </citation>
    <scope>NUCLEOTIDE SEQUENCE [LARGE SCALE GENOMIC DNA]</scope>
    <source>
        <strain evidence="3 4">5</strain>
    </source>
</reference>
<dbReference type="PANTHER" id="PTHR44068">
    <property type="entry name" value="ZGC:194242"/>
    <property type="match status" value="1"/>
</dbReference>
<name>A0A0M9AR11_9EURY</name>
<dbReference type="InterPro" id="IPR013216">
    <property type="entry name" value="Methyltransf_11"/>
</dbReference>
<dbReference type="AlphaFoldDB" id="A0A0M9AR11"/>
<dbReference type="InterPro" id="IPR029063">
    <property type="entry name" value="SAM-dependent_MTases_sf"/>
</dbReference>
<comment type="caution">
    <text evidence="3">The sequence shown here is derived from an EMBL/GenBank/DDBJ whole genome shotgun (WGS) entry which is preliminary data.</text>
</comment>
<dbReference type="CDD" id="cd02440">
    <property type="entry name" value="AdoMet_MTases"/>
    <property type="match status" value="1"/>
</dbReference>
<dbReference type="GO" id="GO:0032259">
    <property type="term" value="P:methylation"/>
    <property type="evidence" value="ECO:0007669"/>
    <property type="project" value="UniProtKB-KW"/>
</dbReference>
<accession>A0A0M9AR11</accession>
<keyword evidence="4" id="KW-1185">Reference proteome</keyword>
<protein>
    <submittedName>
        <fullName evidence="3">Methyltransferase type 11</fullName>
    </submittedName>
</protein>
<keyword evidence="1 3" id="KW-0808">Transferase</keyword>
<evidence type="ECO:0000256" key="1">
    <source>
        <dbReference type="ARBA" id="ARBA00022679"/>
    </source>
</evidence>
<keyword evidence="3" id="KW-0489">Methyltransferase</keyword>